<comment type="function">
    <text evidence="2">Catalyzes the phosphorylation of pyruvate to phosphoenolpyruvate.</text>
</comment>
<dbReference type="Gene3D" id="3.30.470.20">
    <property type="entry name" value="ATP-grasp fold, B domain"/>
    <property type="match status" value="1"/>
</dbReference>
<keyword evidence="18" id="KW-1185">Reference proteome</keyword>
<evidence type="ECO:0000256" key="13">
    <source>
        <dbReference type="ARBA" id="ARBA00033470"/>
    </source>
</evidence>
<evidence type="ECO:0000256" key="3">
    <source>
        <dbReference type="ARBA" id="ARBA00004742"/>
    </source>
</evidence>
<sequence>MFKHLLVCTLTFTFLLFSFSSIAQKVSNEEIKSRIENYKELIRGPYKKIEWFCDDGTRRDSKDPCPDKIGGIQHASYKTEIEELHKRNHLFFADILAYTDKSDFWDASYNHSRLKQYVLNKYLNRIDDGWIMRKAQFYRGSVQSEDEKEWGVDFYNWLLANDNRVKENFLLIKQSTLEIPHNDETQQSQIIRTLSKTIADEYPKFMDIRTKIHGQPAASDIQLVEKFSNKHEKDLKDNLKKDIDSLTQAMKLFYAPVNLSSFNQKANVLPKNHYLRNELKKFASTSSDSLSTQELVENTASLMCDIRSHFFTVNSSSDRLQMLDALTQLESIIFKNASQWKPQTLQEQIYKVYVLAQATASAGYIEWWEWNNLENKLQLTNNKNTTLEELEKIERAARSQVEWSASLLQAIYQEDIKTYNEFEPKINGFIDNAVRSSIALKLGESVSELSDFIKKEAQLSNTLLDAKHPNDARGLNPGYAKGKLVIVEDEHIEVDPDKIYIFQKPPSDLKPVAGIATVAEGNLVSHVQLLARNLGIPNSVISAENFEELKKYEGKEVFYAVSSKGTIVLKEANDLNNDEEDLFKDKTSQKKDSKINVPIDKINLQKNDLLNLTEIDAKSSGIYCGPKAANLGQLKAMFPNNVVNGSVIPFGIFKSHMDQPMPLQSGSYWDYLKATFAQAEKMRENNINEQEVEQCQLDRLLQLREAIKDIKLQPQFVNKLEQSFQLNFNQSLGEIPVFLRSDTNMEDLGNFTGAGLNLTVFNVRNKEKILQGIRDVWASPYTERSFKWRQKYLNNPENVFPSILIIPSVDVDYSGVLITKGISNNNSDDLTVAFSKGAGGAVDGQSAESWLIEMPKGITLLSPSREMNYNRLPVNGGLEQKTTSLHNSILSAKNIYQIREFAKNIRTTIPQKTEASNTGPYDVELGFENDKLWLFQIRPFVENENALSSAYLNSLNPEIDNTQQIPLNTKL</sequence>
<reference evidence="17 18" key="1">
    <citation type="submission" date="2018-06" db="EMBL/GenBank/DDBJ databases">
        <title>Genomic Encyclopedia of Archaeal and Bacterial Type Strains, Phase II (KMG-II): from individual species to whole genera.</title>
        <authorList>
            <person name="Goeker M."/>
        </authorList>
    </citation>
    <scope>NUCLEOTIDE SEQUENCE [LARGE SCALE GENOMIC DNA]</scope>
    <source>
        <strain evidence="17 18">DSM 15361</strain>
    </source>
</reference>
<evidence type="ECO:0000256" key="12">
    <source>
        <dbReference type="ARBA" id="ARBA00022842"/>
    </source>
</evidence>
<keyword evidence="7" id="KW-0808">Transferase</keyword>
<evidence type="ECO:0000313" key="17">
    <source>
        <dbReference type="EMBL" id="PZW37800.1"/>
    </source>
</evidence>
<name>A0A2W7HUX0_9FLAO</name>
<dbReference type="GO" id="GO:0005524">
    <property type="term" value="F:ATP binding"/>
    <property type="evidence" value="ECO:0007669"/>
    <property type="project" value="UniProtKB-KW"/>
</dbReference>
<dbReference type="Pfam" id="PF01326">
    <property type="entry name" value="PPDK_N"/>
    <property type="match status" value="1"/>
</dbReference>
<gene>
    <name evidence="17" type="ORF">LX95_02814</name>
</gene>
<keyword evidence="9" id="KW-0547">Nucleotide-binding</keyword>
<evidence type="ECO:0000256" key="4">
    <source>
        <dbReference type="ARBA" id="ARBA00007837"/>
    </source>
</evidence>
<evidence type="ECO:0000256" key="8">
    <source>
        <dbReference type="ARBA" id="ARBA00022723"/>
    </source>
</evidence>
<evidence type="ECO:0000256" key="10">
    <source>
        <dbReference type="ARBA" id="ARBA00022777"/>
    </source>
</evidence>
<dbReference type="InterPro" id="IPR013815">
    <property type="entry name" value="ATP_grasp_subdomain_1"/>
</dbReference>
<evidence type="ECO:0000256" key="15">
    <source>
        <dbReference type="SAM" id="SignalP"/>
    </source>
</evidence>
<evidence type="ECO:0000256" key="5">
    <source>
        <dbReference type="ARBA" id="ARBA00011996"/>
    </source>
</evidence>
<organism evidence="17 18">
    <name type="scientific">Mesonia algae</name>
    <dbReference type="NCBI Taxonomy" id="213248"/>
    <lineage>
        <taxon>Bacteria</taxon>
        <taxon>Pseudomonadati</taxon>
        <taxon>Bacteroidota</taxon>
        <taxon>Flavobacteriia</taxon>
        <taxon>Flavobacteriales</taxon>
        <taxon>Flavobacteriaceae</taxon>
        <taxon>Mesonia</taxon>
    </lineage>
</organism>
<comment type="caution">
    <text evidence="17">The sequence shown here is derived from an EMBL/GenBank/DDBJ whole genome shotgun (WGS) entry which is preliminary data.</text>
</comment>
<feature type="domain" description="Pyruvate phosphate dikinase AMP/ATP-binding" evidence="16">
    <location>
        <begin position="625"/>
        <end position="944"/>
    </location>
</feature>
<accession>A0A2W7HUX0</accession>
<keyword evidence="10 17" id="KW-0418">Kinase</keyword>
<dbReference type="Gene3D" id="3.50.30.10">
    <property type="entry name" value="Phosphohistidine domain"/>
    <property type="match status" value="1"/>
</dbReference>
<evidence type="ECO:0000256" key="14">
    <source>
        <dbReference type="ARBA" id="ARBA00047700"/>
    </source>
</evidence>
<dbReference type="SUPFAM" id="SSF56059">
    <property type="entry name" value="Glutathione synthetase ATP-binding domain-like"/>
    <property type="match status" value="1"/>
</dbReference>
<evidence type="ECO:0000256" key="9">
    <source>
        <dbReference type="ARBA" id="ARBA00022741"/>
    </source>
</evidence>
<evidence type="ECO:0000256" key="6">
    <source>
        <dbReference type="ARBA" id="ARBA00021623"/>
    </source>
</evidence>
<dbReference type="InterPro" id="IPR006319">
    <property type="entry name" value="PEP_synth"/>
</dbReference>
<dbReference type="PANTHER" id="PTHR43030">
    <property type="entry name" value="PHOSPHOENOLPYRUVATE SYNTHASE"/>
    <property type="match status" value="1"/>
</dbReference>
<dbReference type="AlphaFoldDB" id="A0A2W7HUX0"/>
<comment type="cofactor">
    <cofactor evidence="1">
        <name>Mg(2+)</name>
        <dbReference type="ChEBI" id="CHEBI:18420"/>
    </cofactor>
</comment>
<dbReference type="Gene3D" id="3.30.1490.20">
    <property type="entry name" value="ATP-grasp fold, A domain"/>
    <property type="match status" value="1"/>
</dbReference>
<feature type="chain" id="PRO_5015905604" description="Phosphoenolpyruvate synthase" evidence="15">
    <location>
        <begin position="24"/>
        <end position="971"/>
    </location>
</feature>
<proteinExistence type="inferred from homology"/>
<dbReference type="Proteomes" id="UP000249542">
    <property type="component" value="Unassembled WGS sequence"/>
</dbReference>
<dbReference type="EMBL" id="QKYV01000010">
    <property type="protein sequence ID" value="PZW37800.1"/>
    <property type="molecule type" value="Genomic_DNA"/>
</dbReference>
<keyword evidence="15" id="KW-0732">Signal</keyword>
<keyword evidence="12" id="KW-0460">Magnesium</keyword>
<evidence type="ECO:0000256" key="11">
    <source>
        <dbReference type="ARBA" id="ARBA00022840"/>
    </source>
</evidence>
<comment type="similarity">
    <text evidence="4">Belongs to the PEP-utilizing enzyme family.</text>
</comment>
<keyword evidence="17" id="KW-0670">Pyruvate</keyword>
<comment type="catalytic activity">
    <reaction evidence="14">
        <text>pyruvate + ATP + H2O = phosphoenolpyruvate + AMP + phosphate + 2 H(+)</text>
        <dbReference type="Rhea" id="RHEA:11364"/>
        <dbReference type="ChEBI" id="CHEBI:15361"/>
        <dbReference type="ChEBI" id="CHEBI:15377"/>
        <dbReference type="ChEBI" id="CHEBI:15378"/>
        <dbReference type="ChEBI" id="CHEBI:30616"/>
        <dbReference type="ChEBI" id="CHEBI:43474"/>
        <dbReference type="ChEBI" id="CHEBI:58702"/>
        <dbReference type="ChEBI" id="CHEBI:456215"/>
        <dbReference type="EC" id="2.7.9.2"/>
    </reaction>
</comment>
<evidence type="ECO:0000313" key="18">
    <source>
        <dbReference type="Proteomes" id="UP000249542"/>
    </source>
</evidence>
<comment type="pathway">
    <text evidence="3">Carbohydrate biosynthesis; gluconeogenesis.</text>
</comment>
<keyword evidence="11" id="KW-0067">ATP-binding</keyword>
<dbReference type="GO" id="GO:0046872">
    <property type="term" value="F:metal ion binding"/>
    <property type="evidence" value="ECO:0007669"/>
    <property type="project" value="UniProtKB-KW"/>
</dbReference>
<evidence type="ECO:0000256" key="2">
    <source>
        <dbReference type="ARBA" id="ARBA00002988"/>
    </source>
</evidence>
<evidence type="ECO:0000256" key="7">
    <source>
        <dbReference type="ARBA" id="ARBA00022679"/>
    </source>
</evidence>
<dbReference type="InterPro" id="IPR002192">
    <property type="entry name" value="PPDK_AMP/ATP-bd"/>
</dbReference>
<dbReference type="EC" id="2.7.9.2" evidence="5"/>
<keyword evidence="8" id="KW-0479">Metal-binding</keyword>
<evidence type="ECO:0000259" key="16">
    <source>
        <dbReference type="Pfam" id="PF01326"/>
    </source>
</evidence>
<dbReference type="RefSeq" id="WP_111542069.1">
    <property type="nucleotide sequence ID" value="NZ_QKYV01000010.1"/>
</dbReference>
<protein>
    <recommendedName>
        <fullName evidence="6">Phosphoenolpyruvate synthase</fullName>
        <ecNumber evidence="5">2.7.9.2</ecNumber>
    </recommendedName>
    <alternativeName>
        <fullName evidence="13">Pyruvate, water dikinase</fullName>
    </alternativeName>
</protein>
<feature type="signal peptide" evidence="15">
    <location>
        <begin position="1"/>
        <end position="23"/>
    </location>
</feature>
<dbReference type="PANTHER" id="PTHR43030:SF1">
    <property type="entry name" value="PHOSPHOENOLPYRUVATE SYNTHASE"/>
    <property type="match status" value="1"/>
</dbReference>
<evidence type="ECO:0000256" key="1">
    <source>
        <dbReference type="ARBA" id="ARBA00001946"/>
    </source>
</evidence>
<dbReference type="GO" id="GO:0008986">
    <property type="term" value="F:pyruvate, water dikinase activity"/>
    <property type="evidence" value="ECO:0007669"/>
    <property type="project" value="UniProtKB-EC"/>
</dbReference>